<proteinExistence type="predicted"/>
<dbReference type="GO" id="GO:0000166">
    <property type="term" value="F:nucleotide binding"/>
    <property type="evidence" value="ECO:0007669"/>
    <property type="project" value="UniProtKB-KW"/>
</dbReference>
<evidence type="ECO:0000313" key="6">
    <source>
        <dbReference type="Proteomes" id="UP001374579"/>
    </source>
</evidence>
<organism evidence="5 6">
    <name type="scientific">Littorina saxatilis</name>
    <dbReference type="NCBI Taxonomy" id="31220"/>
    <lineage>
        <taxon>Eukaryota</taxon>
        <taxon>Metazoa</taxon>
        <taxon>Spiralia</taxon>
        <taxon>Lophotrochozoa</taxon>
        <taxon>Mollusca</taxon>
        <taxon>Gastropoda</taxon>
        <taxon>Caenogastropoda</taxon>
        <taxon>Littorinimorpha</taxon>
        <taxon>Littorinoidea</taxon>
        <taxon>Littorinidae</taxon>
        <taxon>Littorina</taxon>
    </lineage>
</organism>
<dbReference type="InterPro" id="IPR011004">
    <property type="entry name" value="Trimer_LpxA-like_sf"/>
</dbReference>
<evidence type="ECO:0000256" key="1">
    <source>
        <dbReference type="ARBA" id="ARBA00022679"/>
    </source>
</evidence>
<dbReference type="Pfam" id="PF07959">
    <property type="entry name" value="Fucose_pyrophosphorylase"/>
    <property type="match status" value="1"/>
</dbReference>
<sequence length="562" mass="61906">MEKVKWTAVVLTCSNKNWAHTLQNELEARQAKGKIDKDVILLTVEDPKTNVGSGGATINALLTVVEHISARKGYTVINPDVLNDVHILILHHGTSYSYDACGRPFTTLPAKFSSSASDDLVCNVDLIFRLITEKIAAGSAPGVWVSSLDMLLAIPAGADLTWKPCDACLVTMPAKVQYGKDHGVCKMDTQSMVENILYQKGDEALQSCKRQDGTVPVICGIVYLSTAVAEKLLSFYTKPPLDACTYFGLDSGMPPLKLSLFFDVLLPMTTVVSETDFVQGERSTTYGKPAAGAGDSRDNMAIARKMLWKELHGYRLRAFMVEGGEVHYLTNLASEHKKMLLCSPVAMERDGLTWTNMVQADVKPEVQLGENIAVINSVLKGDITVGNKTVICHSCLSGNMVVGKDSFISGISIEHPKPKKRMQFADSMVVQGFSVCLKTLGTTRNVLTVHGRFDNIKAPAWKSNVTFCNEPWLVFLNRTGILNEDLWGTDVGSDDQTVSNAKLFPVFHATENVGMKEILWLQGQLTDTPSLDLLKRWRASWRLSLAEILTFVDLQAELNWRK</sequence>
<comment type="caution">
    <text evidence="5">The sequence shown here is derived from an EMBL/GenBank/DDBJ whole genome shotgun (WGS) entry which is preliminary data.</text>
</comment>
<dbReference type="SUPFAM" id="SSF51161">
    <property type="entry name" value="Trimeric LpxA-like enzymes"/>
    <property type="match status" value="1"/>
</dbReference>
<evidence type="ECO:0000313" key="5">
    <source>
        <dbReference type="EMBL" id="KAK7114033.1"/>
    </source>
</evidence>
<dbReference type="Proteomes" id="UP001374579">
    <property type="component" value="Unassembled WGS sequence"/>
</dbReference>
<protein>
    <recommendedName>
        <fullName evidence="4">GDP-fucose pyrophosphorylase domain-containing protein</fullName>
    </recommendedName>
</protein>
<dbReference type="InterPro" id="IPR052203">
    <property type="entry name" value="GHMP_Kinase-Related"/>
</dbReference>
<dbReference type="PANTHER" id="PTHR32463">
    <property type="entry name" value="L-FUCOSE KINASE"/>
    <property type="match status" value="1"/>
</dbReference>
<keyword evidence="3" id="KW-0418">Kinase</keyword>
<evidence type="ECO:0000256" key="2">
    <source>
        <dbReference type="ARBA" id="ARBA00022741"/>
    </source>
</evidence>
<keyword evidence="1" id="KW-0808">Transferase</keyword>
<feature type="domain" description="GDP-fucose pyrophosphorylase" evidence="4">
    <location>
        <begin position="80"/>
        <end position="508"/>
    </location>
</feature>
<dbReference type="EMBL" id="JBAMIC010000001">
    <property type="protein sequence ID" value="KAK7114033.1"/>
    <property type="molecule type" value="Genomic_DNA"/>
</dbReference>
<evidence type="ECO:0000256" key="3">
    <source>
        <dbReference type="ARBA" id="ARBA00022777"/>
    </source>
</evidence>
<dbReference type="InterPro" id="IPR012887">
    <property type="entry name" value="GDP_fucose_pyrophosphorylase"/>
</dbReference>
<dbReference type="GO" id="GO:0042352">
    <property type="term" value="P:GDP-L-fucose salvage"/>
    <property type="evidence" value="ECO:0007669"/>
    <property type="project" value="TreeGrafter"/>
</dbReference>
<dbReference type="GO" id="GO:0050201">
    <property type="term" value="F:fucokinase activity"/>
    <property type="evidence" value="ECO:0007669"/>
    <property type="project" value="TreeGrafter"/>
</dbReference>
<keyword evidence="6" id="KW-1185">Reference proteome</keyword>
<gene>
    <name evidence="5" type="ORF">V1264_000161</name>
</gene>
<accession>A0AAN9GME8</accession>
<name>A0AAN9GME8_9CAEN</name>
<dbReference type="PANTHER" id="PTHR32463:SF0">
    <property type="entry name" value="L-FUCOSE KINASE"/>
    <property type="match status" value="1"/>
</dbReference>
<keyword evidence="2" id="KW-0547">Nucleotide-binding</keyword>
<evidence type="ECO:0000259" key="4">
    <source>
        <dbReference type="Pfam" id="PF07959"/>
    </source>
</evidence>
<dbReference type="AlphaFoldDB" id="A0AAN9GME8"/>
<reference evidence="5 6" key="1">
    <citation type="submission" date="2024-02" db="EMBL/GenBank/DDBJ databases">
        <title>Chromosome-scale genome assembly of the rough periwinkle Littorina saxatilis.</title>
        <authorList>
            <person name="De Jode A."/>
            <person name="Faria R."/>
            <person name="Formenti G."/>
            <person name="Sims Y."/>
            <person name="Smith T.P."/>
            <person name="Tracey A."/>
            <person name="Wood J.M.D."/>
            <person name="Zagrodzka Z.B."/>
            <person name="Johannesson K."/>
            <person name="Butlin R.K."/>
            <person name="Leder E.H."/>
        </authorList>
    </citation>
    <scope>NUCLEOTIDE SEQUENCE [LARGE SCALE GENOMIC DNA]</scope>
    <source>
        <strain evidence="5">Snail1</strain>
        <tissue evidence="5">Muscle</tissue>
    </source>
</reference>